<evidence type="ECO:0000256" key="1">
    <source>
        <dbReference type="SAM" id="MobiDB-lite"/>
    </source>
</evidence>
<feature type="region of interest" description="Disordered" evidence="1">
    <location>
        <begin position="1"/>
        <end position="22"/>
    </location>
</feature>
<dbReference type="AlphaFoldDB" id="A0A8I2YFT0"/>
<organism evidence="2 3">
    <name type="scientific">Boletus reticuloceps</name>
    <dbReference type="NCBI Taxonomy" id="495285"/>
    <lineage>
        <taxon>Eukaryota</taxon>
        <taxon>Fungi</taxon>
        <taxon>Dikarya</taxon>
        <taxon>Basidiomycota</taxon>
        <taxon>Agaricomycotina</taxon>
        <taxon>Agaricomycetes</taxon>
        <taxon>Agaricomycetidae</taxon>
        <taxon>Boletales</taxon>
        <taxon>Boletineae</taxon>
        <taxon>Boletaceae</taxon>
        <taxon>Boletoideae</taxon>
        <taxon>Boletus</taxon>
    </lineage>
</organism>
<feature type="compositionally biased region" description="Basic and acidic residues" evidence="1">
    <location>
        <begin position="1"/>
        <end position="11"/>
    </location>
</feature>
<dbReference type="EMBL" id="JAGFBS010000039">
    <property type="protein sequence ID" value="KAG6371129.1"/>
    <property type="molecule type" value="Genomic_DNA"/>
</dbReference>
<keyword evidence="3" id="KW-1185">Reference proteome</keyword>
<name>A0A8I2YFT0_9AGAM</name>
<evidence type="ECO:0000313" key="2">
    <source>
        <dbReference type="EMBL" id="KAG6371129.1"/>
    </source>
</evidence>
<dbReference type="Proteomes" id="UP000683000">
    <property type="component" value="Unassembled WGS sequence"/>
</dbReference>
<sequence>MGEHSSVEHGSKTGCGVGGSTVQIGPVTGSKLRFRRLKGFKVHDTQPHNTGVGHHLKICSNSSGSLSISKHTYIAPKRYKSTQQAAASGSATRYLEAVDIPQPIDNLPDEVDLSMLEDNPRQRTASDFPLQVWLEDREDFLSKFIFCFYRSRAFSIPK</sequence>
<accession>A0A8I2YFT0</accession>
<reference evidence="2" key="1">
    <citation type="submission" date="2021-03" db="EMBL/GenBank/DDBJ databases">
        <title>Evolutionary innovations through gain and loss of genes in the ectomycorrhizal Boletales.</title>
        <authorList>
            <person name="Wu G."/>
            <person name="Miyauchi S."/>
            <person name="Morin E."/>
            <person name="Yang Z.-L."/>
            <person name="Xu J."/>
            <person name="Martin F.M."/>
        </authorList>
    </citation>
    <scope>NUCLEOTIDE SEQUENCE</scope>
    <source>
        <strain evidence="2">BR01</strain>
    </source>
</reference>
<evidence type="ECO:0000313" key="3">
    <source>
        <dbReference type="Proteomes" id="UP000683000"/>
    </source>
</evidence>
<protein>
    <submittedName>
        <fullName evidence="2">Uncharacterized protein</fullName>
    </submittedName>
</protein>
<comment type="caution">
    <text evidence="2">The sequence shown here is derived from an EMBL/GenBank/DDBJ whole genome shotgun (WGS) entry which is preliminary data.</text>
</comment>
<gene>
    <name evidence="2" type="ORF">JVT61DRAFT_9891</name>
</gene>
<proteinExistence type="predicted"/>
<dbReference type="OrthoDB" id="10632433at2759"/>